<evidence type="ECO:0000313" key="1">
    <source>
        <dbReference type="EMBL" id="KAH7083909.1"/>
    </source>
</evidence>
<reference evidence="1" key="1">
    <citation type="journal article" date="2021" name="Nat. Commun.">
        <title>Genetic determinants of endophytism in the Arabidopsis root mycobiome.</title>
        <authorList>
            <person name="Mesny F."/>
            <person name="Miyauchi S."/>
            <person name="Thiergart T."/>
            <person name="Pickel B."/>
            <person name="Atanasova L."/>
            <person name="Karlsson M."/>
            <person name="Huettel B."/>
            <person name="Barry K.W."/>
            <person name="Haridas S."/>
            <person name="Chen C."/>
            <person name="Bauer D."/>
            <person name="Andreopoulos W."/>
            <person name="Pangilinan J."/>
            <person name="LaButti K."/>
            <person name="Riley R."/>
            <person name="Lipzen A."/>
            <person name="Clum A."/>
            <person name="Drula E."/>
            <person name="Henrissat B."/>
            <person name="Kohler A."/>
            <person name="Grigoriev I.V."/>
            <person name="Martin F.M."/>
            <person name="Hacquard S."/>
        </authorList>
    </citation>
    <scope>NUCLEOTIDE SEQUENCE</scope>
    <source>
        <strain evidence="1">MPI-SDFR-AT-0120</strain>
    </source>
</reference>
<proteinExistence type="predicted"/>
<comment type="caution">
    <text evidence="1">The sequence shown here is derived from an EMBL/GenBank/DDBJ whole genome shotgun (WGS) entry which is preliminary data.</text>
</comment>
<evidence type="ECO:0000313" key="2">
    <source>
        <dbReference type="Proteomes" id="UP000813461"/>
    </source>
</evidence>
<dbReference type="AlphaFoldDB" id="A0A8K0R4U0"/>
<dbReference type="Proteomes" id="UP000813461">
    <property type="component" value="Unassembled WGS sequence"/>
</dbReference>
<protein>
    <submittedName>
        <fullName evidence="1">Uncharacterized protein</fullName>
    </submittedName>
</protein>
<organism evidence="1 2">
    <name type="scientific">Paraphoma chrysanthemicola</name>
    <dbReference type="NCBI Taxonomy" id="798071"/>
    <lineage>
        <taxon>Eukaryota</taxon>
        <taxon>Fungi</taxon>
        <taxon>Dikarya</taxon>
        <taxon>Ascomycota</taxon>
        <taxon>Pezizomycotina</taxon>
        <taxon>Dothideomycetes</taxon>
        <taxon>Pleosporomycetidae</taxon>
        <taxon>Pleosporales</taxon>
        <taxon>Pleosporineae</taxon>
        <taxon>Phaeosphaeriaceae</taxon>
        <taxon>Paraphoma</taxon>
    </lineage>
</organism>
<dbReference type="EMBL" id="JAGMVJ010000013">
    <property type="protein sequence ID" value="KAH7083909.1"/>
    <property type="molecule type" value="Genomic_DNA"/>
</dbReference>
<accession>A0A8K0R4U0</accession>
<name>A0A8K0R4U0_9PLEO</name>
<sequence length="106" mass="11737">MPLALHVFPGLVPGTGKIFCPESPRNFCMRDTDEAGIRALAIVRQRAPNDELLQRHFSRPRLKSSSSSSIFARNFLASRVYRCTLLGTPHSFQRGPPSSVQLLDAA</sequence>
<keyword evidence="2" id="KW-1185">Reference proteome</keyword>
<gene>
    <name evidence="1" type="ORF">FB567DRAFT_530221</name>
</gene>